<dbReference type="InterPro" id="IPR042185">
    <property type="entry name" value="Serpin_sf_2"/>
</dbReference>
<dbReference type="GeneTree" id="ENSGT00940000154392"/>
<comment type="similarity">
    <text evidence="3 7">Belongs to the serpin family.</text>
</comment>
<dbReference type="InterPro" id="IPR000215">
    <property type="entry name" value="Serpin_fam"/>
</dbReference>
<dbReference type="PANTHER" id="PTHR11461">
    <property type="entry name" value="SERINE PROTEASE INHIBITOR, SERPIN"/>
    <property type="match status" value="1"/>
</dbReference>
<sequence>NPGFSPSVHCLPGGGLDPEDVTPEDQHKGVPVDDHTFVSSNTDFAFSLYKQLALKTPNENVIFSPPSISMALAFLSLGARGPTLTEILEGLKFNFTKTPETEIHQGFQHLLQMLGRPSHQLQLSVGNAMFVQEQLKLLDKFREDARALCASEAFSTDFRGSDTAKKLINDYVRNKTQGKIVELFKDLDKLTNIVLVNYIFFKARWKKPFDPSRTYKSELHVSENRTVEVPMKTTGGLETPYFPDELRACTVVELKCTRNDTTPLILPDEAEMQDLEAELLPETLRRWRDSLQPRRIDELNLPRFSISSDYELRNILSQLGIKKVFNHESDLSGIIEANKLGVSEVISPAPHLPKDLVKEAHVPRGLRGPGMGSHILRQVAEGSGTFPLGQEMSKSSAHPSAASTWRDCGQSPVRKVPRLAPPPTLGGALGAAQSLDSERDPDQGAPALCFSDSGPSTRGLTSHICAS</sequence>
<dbReference type="Gene3D" id="3.30.497.10">
    <property type="entry name" value="Antithrombin, subunit I, domain 2"/>
    <property type="match status" value="1"/>
</dbReference>
<evidence type="ECO:0000313" key="10">
    <source>
        <dbReference type="Ensembl" id="ENSBMSP00010002751.1"/>
    </source>
</evidence>
<dbReference type="SUPFAM" id="SSF56574">
    <property type="entry name" value="Serpins"/>
    <property type="match status" value="1"/>
</dbReference>
<evidence type="ECO:0000256" key="7">
    <source>
        <dbReference type="RuleBase" id="RU000411"/>
    </source>
</evidence>
<organism evidence="10">
    <name type="scientific">Balaenoptera musculus</name>
    <name type="common">Blue whale</name>
    <dbReference type="NCBI Taxonomy" id="9771"/>
    <lineage>
        <taxon>Eukaryota</taxon>
        <taxon>Metazoa</taxon>
        <taxon>Chordata</taxon>
        <taxon>Craniata</taxon>
        <taxon>Vertebrata</taxon>
        <taxon>Euteleostomi</taxon>
        <taxon>Mammalia</taxon>
        <taxon>Eutheria</taxon>
        <taxon>Laurasiatheria</taxon>
        <taxon>Artiodactyla</taxon>
        <taxon>Whippomorpha</taxon>
        <taxon>Cetacea</taxon>
        <taxon>Mysticeti</taxon>
        <taxon>Balaenopteridae</taxon>
        <taxon>Balaenoptera</taxon>
    </lineage>
</organism>
<dbReference type="AlphaFoldDB" id="A0A8C0C8W1"/>
<feature type="domain" description="Serpin" evidence="9">
    <location>
        <begin position="46"/>
        <end position="394"/>
    </location>
</feature>
<comment type="subunit">
    <text evidence="4">Homodimer.</text>
</comment>
<comment type="subcellular location">
    <subcellularLocation>
        <location evidence="1">Cytoplasmic vesicle</location>
        <location evidence="1">Secretory vesicle</location>
        <location evidence="1">Chromaffin granule</location>
    </subcellularLocation>
    <subcellularLocation>
        <location evidence="2">Secreted</location>
    </subcellularLocation>
</comment>
<dbReference type="GO" id="GO:0042583">
    <property type="term" value="C:chromaffin granule"/>
    <property type="evidence" value="ECO:0007669"/>
    <property type="project" value="UniProtKB-SubCell"/>
</dbReference>
<dbReference type="SMART" id="SM00093">
    <property type="entry name" value="SERPIN"/>
    <property type="match status" value="1"/>
</dbReference>
<evidence type="ECO:0000256" key="5">
    <source>
        <dbReference type="ARBA" id="ARBA00022525"/>
    </source>
</evidence>
<evidence type="ECO:0000256" key="2">
    <source>
        <dbReference type="ARBA" id="ARBA00004613"/>
    </source>
</evidence>
<dbReference type="Ensembl" id="ENSBMST00010003032.1">
    <property type="protein sequence ID" value="ENSBMSP00010002751.1"/>
    <property type="gene ID" value="ENSBMSG00010001975.1"/>
</dbReference>
<name>A0A8C0C8W1_BALMU</name>
<dbReference type="GO" id="GO:0005615">
    <property type="term" value="C:extracellular space"/>
    <property type="evidence" value="ECO:0007669"/>
    <property type="project" value="InterPro"/>
</dbReference>
<keyword evidence="5" id="KW-0964">Secreted</keyword>
<feature type="region of interest" description="Disordered" evidence="8">
    <location>
        <begin position="385"/>
        <end position="467"/>
    </location>
</feature>
<feature type="compositionally biased region" description="Polar residues" evidence="8">
    <location>
        <begin position="392"/>
        <end position="403"/>
    </location>
</feature>
<evidence type="ECO:0000256" key="4">
    <source>
        <dbReference type="ARBA" id="ARBA00011738"/>
    </source>
</evidence>
<proteinExistence type="inferred from homology"/>
<dbReference type="PANTHER" id="PTHR11461:SF145">
    <property type="entry name" value="ALPHA-1-ANTICHYMOTRYPSIN"/>
    <property type="match status" value="1"/>
</dbReference>
<dbReference type="InterPro" id="IPR023796">
    <property type="entry name" value="Serpin_dom"/>
</dbReference>
<evidence type="ECO:0000256" key="3">
    <source>
        <dbReference type="ARBA" id="ARBA00009500"/>
    </source>
</evidence>
<dbReference type="FunFam" id="3.30.497.10:FF:000001">
    <property type="entry name" value="Serine protease inhibitor"/>
    <property type="match status" value="1"/>
</dbReference>
<dbReference type="InterPro" id="IPR042178">
    <property type="entry name" value="Serpin_sf_1"/>
</dbReference>
<dbReference type="InterPro" id="IPR036186">
    <property type="entry name" value="Serpin_sf"/>
</dbReference>
<feature type="region of interest" description="Disordered" evidence="8">
    <location>
        <begin position="1"/>
        <end position="29"/>
    </location>
</feature>
<protein>
    <recommendedName>
        <fullName evidence="9">Serpin domain-containing protein</fullName>
    </recommendedName>
</protein>
<evidence type="ECO:0000256" key="6">
    <source>
        <dbReference type="ARBA" id="ARBA00023329"/>
    </source>
</evidence>
<dbReference type="Pfam" id="PF00079">
    <property type="entry name" value="Serpin"/>
    <property type="match status" value="1"/>
</dbReference>
<accession>A0A8C0C8W1</accession>
<evidence type="ECO:0000259" key="9">
    <source>
        <dbReference type="SMART" id="SM00093"/>
    </source>
</evidence>
<evidence type="ECO:0000256" key="1">
    <source>
        <dbReference type="ARBA" id="ARBA00004248"/>
    </source>
</evidence>
<dbReference type="Gene3D" id="2.30.39.10">
    <property type="entry name" value="Alpha-1-antitrypsin, domain 1"/>
    <property type="match status" value="1"/>
</dbReference>
<evidence type="ECO:0000256" key="8">
    <source>
        <dbReference type="SAM" id="MobiDB-lite"/>
    </source>
</evidence>
<reference evidence="10" key="1">
    <citation type="submission" date="2023-09" db="UniProtKB">
        <authorList>
            <consortium name="Ensembl"/>
        </authorList>
    </citation>
    <scope>IDENTIFICATION</scope>
</reference>
<dbReference type="GO" id="GO:0004867">
    <property type="term" value="F:serine-type endopeptidase inhibitor activity"/>
    <property type="evidence" value="ECO:0007669"/>
    <property type="project" value="InterPro"/>
</dbReference>
<keyword evidence="6" id="KW-0968">Cytoplasmic vesicle</keyword>